<evidence type="ECO:0000313" key="2">
    <source>
        <dbReference type="EMBL" id="PWK12563.1"/>
    </source>
</evidence>
<dbReference type="Proteomes" id="UP000245655">
    <property type="component" value="Unassembled WGS sequence"/>
</dbReference>
<name>A0A2V2A575_PSYIM</name>
<reference evidence="2 3" key="1">
    <citation type="submission" date="2018-05" db="EMBL/GenBank/DDBJ databases">
        <title>Genomic Encyclopedia of Type Strains, Phase IV (KMG-IV): sequencing the most valuable type-strain genomes for metagenomic binning, comparative biology and taxonomic classification.</title>
        <authorList>
            <person name="Goeker M."/>
        </authorList>
    </citation>
    <scope>NUCLEOTIDE SEQUENCE [LARGE SCALE GENOMIC DNA]</scope>
    <source>
        <strain evidence="2 3">DSM 7229</strain>
    </source>
</reference>
<feature type="signal peptide" evidence="1">
    <location>
        <begin position="1"/>
        <end position="28"/>
    </location>
</feature>
<comment type="caution">
    <text evidence="2">The sequence shown here is derived from an EMBL/GenBank/DDBJ whole genome shotgun (WGS) entry which is preliminary data.</text>
</comment>
<accession>A0A2V2A575</accession>
<dbReference type="RefSeq" id="WP_109591117.1">
    <property type="nucleotide sequence ID" value="NZ_CAJGZV010000001.1"/>
</dbReference>
<keyword evidence="1" id="KW-0732">Signal</keyword>
<proteinExistence type="predicted"/>
<feature type="chain" id="PRO_5016112141" evidence="1">
    <location>
        <begin position="29"/>
        <end position="230"/>
    </location>
</feature>
<sequence>MNNDKTKKIIRNILLLSTIMFYCTTAHSSITMNNASHIDIDSLNEEKRMIFNTIDYFSNNYPYSIHQVENFYNHQFQLIEVAHGLNNFFEISQDTNEHPFIQDIDLRVSDINSKLLIIDFKNPICFNSSEYNKLISDYKKSYNSHFQSYYRVLDKKNDIGKVFLTNRLVIVGIKDHIRGYSSSSDQSNNSKPLKIISDLEKENNSRCITNLTFNTFDSIKPKRYGRYIRK</sequence>
<dbReference type="EMBL" id="QGGM01000007">
    <property type="protein sequence ID" value="PWK12563.1"/>
    <property type="molecule type" value="Genomic_DNA"/>
</dbReference>
<evidence type="ECO:0000313" key="3">
    <source>
        <dbReference type="Proteomes" id="UP000245655"/>
    </source>
</evidence>
<keyword evidence="3" id="KW-1185">Reference proteome</keyword>
<dbReference type="AlphaFoldDB" id="A0A2V2A575"/>
<evidence type="ECO:0000256" key="1">
    <source>
        <dbReference type="SAM" id="SignalP"/>
    </source>
</evidence>
<gene>
    <name evidence="2" type="ORF">C8D84_10735</name>
</gene>
<protein>
    <submittedName>
        <fullName evidence="2">Uncharacterized protein</fullName>
    </submittedName>
</protein>
<organism evidence="2 3">
    <name type="scientific">Psychrobacter immobilis</name>
    <dbReference type="NCBI Taxonomy" id="498"/>
    <lineage>
        <taxon>Bacteria</taxon>
        <taxon>Pseudomonadati</taxon>
        <taxon>Pseudomonadota</taxon>
        <taxon>Gammaproteobacteria</taxon>
        <taxon>Moraxellales</taxon>
        <taxon>Moraxellaceae</taxon>
        <taxon>Psychrobacter</taxon>
    </lineage>
</organism>
<dbReference type="GeneID" id="60255215"/>